<evidence type="ECO:0000256" key="3">
    <source>
        <dbReference type="RuleBase" id="RU003476"/>
    </source>
</evidence>
<protein>
    <submittedName>
        <fullName evidence="5">NUDIX hydrolase</fullName>
    </submittedName>
</protein>
<keyword evidence="2 3" id="KW-0378">Hydrolase</keyword>
<evidence type="ECO:0000259" key="4">
    <source>
        <dbReference type="PROSITE" id="PS51462"/>
    </source>
</evidence>
<dbReference type="PANTHER" id="PTHR43736:SF1">
    <property type="entry name" value="DIHYDRONEOPTERIN TRIPHOSPHATE DIPHOSPHATASE"/>
    <property type="match status" value="1"/>
</dbReference>
<comment type="cofactor">
    <cofactor evidence="1">
        <name>Mg(2+)</name>
        <dbReference type="ChEBI" id="CHEBI:18420"/>
    </cofactor>
</comment>
<dbReference type="InterPro" id="IPR000086">
    <property type="entry name" value="NUDIX_hydrolase_dom"/>
</dbReference>
<proteinExistence type="inferred from homology"/>
<dbReference type="InterPro" id="IPR020476">
    <property type="entry name" value="Nudix_hydrolase"/>
</dbReference>
<sequence length="153" mass="16978">MEASDSWAPRQSRSYPDRPLVGVGVIVFRDKEVLLIRRAKPPYGGEWSIPGGAQRLGETTKQAARRELLEETGILVGELTLALVADLMSHDAHGMLQYHYTVIDYVAEWTSGEAAAADDAEEARWFPMDQLDQLALRPSVIEALSLASTQRQK</sequence>
<dbReference type="Gene3D" id="3.90.79.10">
    <property type="entry name" value="Nucleoside Triphosphate Pyrophosphohydrolase"/>
    <property type="match status" value="1"/>
</dbReference>
<gene>
    <name evidence="5" type="ORF">ACFOD4_12165</name>
</gene>
<feature type="domain" description="Nudix hydrolase" evidence="4">
    <location>
        <begin position="18"/>
        <end position="148"/>
    </location>
</feature>
<dbReference type="PRINTS" id="PR00502">
    <property type="entry name" value="NUDIXFAMILY"/>
</dbReference>
<dbReference type="SUPFAM" id="SSF55811">
    <property type="entry name" value="Nudix"/>
    <property type="match status" value="1"/>
</dbReference>
<dbReference type="CDD" id="cd04673">
    <property type="entry name" value="NUDIX_ADPRase"/>
    <property type="match status" value="1"/>
</dbReference>
<dbReference type="InterPro" id="IPR020084">
    <property type="entry name" value="NUDIX_hydrolase_CS"/>
</dbReference>
<dbReference type="PROSITE" id="PS00893">
    <property type="entry name" value="NUDIX_BOX"/>
    <property type="match status" value="1"/>
</dbReference>
<reference evidence="6" key="1">
    <citation type="journal article" date="2019" name="Int. J. Syst. Evol. Microbiol.">
        <title>The Global Catalogue of Microorganisms (GCM) 10K type strain sequencing project: providing services to taxonomists for standard genome sequencing and annotation.</title>
        <authorList>
            <consortium name="The Broad Institute Genomics Platform"/>
            <consortium name="The Broad Institute Genome Sequencing Center for Infectious Disease"/>
            <person name="Wu L."/>
            <person name="Ma J."/>
        </authorList>
    </citation>
    <scope>NUCLEOTIDE SEQUENCE [LARGE SCALE GENOMIC DNA]</scope>
    <source>
        <strain evidence="6">KCTC 52094</strain>
    </source>
</reference>
<dbReference type="Pfam" id="PF00293">
    <property type="entry name" value="NUDIX"/>
    <property type="match status" value="1"/>
</dbReference>
<comment type="caution">
    <text evidence="5">The sequence shown here is derived from an EMBL/GenBank/DDBJ whole genome shotgun (WGS) entry which is preliminary data.</text>
</comment>
<dbReference type="PROSITE" id="PS51462">
    <property type="entry name" value="NUDIX"/>
    <property type="match status" value="1"/>
</dbReference>
<name>A0ABV7FZH3_9PROT</name>
<comment type="similarity">
    <text evidence="3">Belongs to the Nudix hydrolase family.</text>
</comment>
<dbReference type="RefSeq" id="WP_379596752.1">
    <property type="nucleotide sequence ID" value="NZ_JBHRTN010000010.1"/>
</dbReference>
<dbReference type="EMBL" id="JBHRTN010000010">
    <property type="protein sequence ID" value="MFC3125819.1"/>
    <property type="molecule type" value="Genomic_DNA"/>
</dbReference>
<evidence type="ECO:0000256" key="1">
    <source>
        <dbReference type="ARBA" id="ARBA00001946"/>
    </source>
</evidence>
<evidence type="ECO:0000313" key="5">
    <source>
        <dbReference type="EMBL" id="MFC3125819.1"/>
    </source>
</evidence>
<dbReference type="PANTHER" id="PTHR43736">
    <property type="entry name" value="ADP-RIBOSE PYROPHOSPHATASE"/>
    <property type="match status" value="1"/>
</dbReference>
<dbReference type="GO" id="GO:0016787">
    <property type="term" value="F:hydrolase activity"/>
    <property type="evidence" value="ECO:0007669"/>
    <property type="project" value="UniProtKB-KW"/>
</dbReference>
<keyword evidence="6" id="KW-1185">Reference proteome</keyword>
<evidence type="ECO:0000313" key="6">
    <source>
        <dbReference type="Proteomes" id="UP001595593"/>
    </source>
</evidence>
<dbReference type="Proteomes" id="UP001595593">
    <property type="component" value="Unassembled WGS sequence"/>
</dbReference>
<evidence type="ECO:0000256" key="2">
    <source>
        <dbReference type="ARBA" id="ARBA00022801"/>
    </source>
</evidence>
<dbReference type="InterPro" id="IPR015797">
    <property type="entry name" value="NUDIX_hydrolase-like_dom_sf"/>
</dbReference>
<accession>A0ABV7FZH3</accession>
<organism evidence="5 6">
    <name type="scientific">Teichococcus globiformis</name>
    <dbReference type="NCBI Taxonomy" id="2307229"/>
    <lineage>
        <taxon>Bacteria</taxon>
        <taxon>Pseudomonadati</taxon>
        <taxon>Pseudomonadota</taxon>
        <taxon>Alphaproteobacteria</taxon>
        <taxon>Acetobacterales</taxon>
        <taxon>Roseomonadaceae</taxon>
        <taxon>Roseomonas</taxon>
    </lineage>
</organism>